<sequence length="65" mass="7502">MYPFIWLFYFPHAGASHTRDALWHALNLNILQAPSTETLTICYVCHQRLGTQYLAPHDHLSQFSG</sequence>
<protein>
    <submittedName>
        <fullName evidence="1">Uncharacterized protein</fullName>
    </submittedName>
</protein>
<reference evidence="1" key="1">
    <citation type="journal article" date="2009" name="PLoS Genet.">
        <title>Sequencing, mapping, and analysis of 27,455 maize full-length cDNAs.</title>
        <authorList>
            <person name="Soderlund C."/>
            <person name="Descour A."/>
            <person name="Kudrna D."/>
            <person name="Bomhoff M."/>
            <person name="Boyd L."/>
            <person name="Currie J."/>
            <person name="Angelova A."/>
            <person name="Collura K."/>
            <person name="Wissotski M."/>
            <person name="Ashley E."/>
            <person name="Morrow D."/>
            <person name="Fernandes J."/>
            <person name="Walbot V."/>
            <person name="Yu Y."/>
        </authorList>
    </citation>
    <scope>NUCLEOTIDE SEQUENCE</scope>
    <source>
        <strain evidence="1">B73</strain>
    </source>
</reference>
<dbReference type="EMBL" id="BT066089">
    <property type="protein sequence ID" value="ACN31965.1"/>
    <property type="molecule type" value="mRNA"/>
</dbReference>
<name>C0PCS0_MAIZE</name>
<evidence type="ECO:0000313" key="1">
    <source>
        <dbReference type="EMBL" id="ACN31965.1"/>
    </source>
</evidence>
<organism evidence="1">
    <name type="scientific">Zea mays</name>
    <name type="common">Maize</name>
    <dbReference type="NCBI Taxonomy" id="4577"/>
    <lineage>
        <taxon>Eukaryota</taxon>
        <taxon>Viridiplantae</taxon>
        <taxon>Streptophyta</taxon>
        <taxon>Embryophyta</taxon>
        <taxon>Tracheophyta</taxon>
        <taxon>Spermatophyta</taxon>
        <taxon>Magnoliopsida</taxon>
        <taxon>Liliopsida</taxon>
        <taxon>Poales</taxon>
        <taxon>Poaceae</taxon>
        <taxon>PACMAD clade</taxon>
        <taxon>Panicoideae</taxon>
        <taxon>Andropogonodae</taxon>
        <taxon>Andropogoneae</taxon>
        <taxon>Tripsacinae</taxon>
        <taxon>Zea</taxon>
    </lineage>
</organism>
<accession>C0PCS0</accession>
<reference evidence="1" key="2">
    <citation type="submission" date="2012-06" db="EMBL/GenBank/DDBJ databases">
        <authorList>
            <person name="Yu Y."/>
            <person name="Currie J."/>
            <person name="Lomeli R."/>
            <person name="Angelova A."/>
            <person name="Collura K."/>
            <person name="Wissotski M."/>
            <person name="Campos D."/>
            <person name="Kudrna D."/>
            <person name="Golser W."/>
            <person name="Ashely E."/>
            <person name="Descour A."/>
            <person name="Fernandes J."/>
            <person name="Soderlund C."/>
            <person name="Walbot V."/>
        </authorList>
    </citation>
    <scope>NUCLEOTIDE SEQUENCE</scope>
    <source>
        <strain evidence="1">B73</strain>
    </source>
</reference>
<dbReference type="AlphaFoldDB" id="C0PCS0"/>
<proteinExistence type="evidence at transcript level"/>